<sequence>MMTVETRNTITNELYKFLGIPVIPDDDDGEIPDYPYVVYSTTTDNNRKGHDSITFEDTDEGFMKTYANQVGTSYSFNAHSDSRDEAIETSYKIAEFFQRVGRDLLNQLGVAVTEVSPIQNRSMMLVDHYVRRQGLDVRFNYIDASTYPIDSIENTTITGG</sequence>
<dbReference type="Pfam" id="PF23961">
    <property type="entry name" value="Phage_tail_terminator_9"/>
    <property type="match status" value="1"/>
</dbReference>
<evidence type="ECO:0000313" key="3">
    <source>
        <dbReference type="Proteomes" id="UP000287756"/>
    </source>
</evidence>
<proteinExistence type="predicted"/>
<name>A0A410MDP9_9BACI</name>
<dbReference type="KEGG" id="hli:HLI_11680"/>
<accession>A0A410MDP9</accession>
<gene>
    <name evidence="2" type="ORF">HLI_11680</name>
</gene>
<evidence type="ECO:0000313" key="2">
    <source>
        <dbReference type="EMBL" id="QAS52808.1"/>
    </source>
</evidence>
<reference evidence="2 3" key="1">
    <citation type="submission" date="2018-01" db="EMBL/GenBank/DDBJ databases">
        <title>The whole genome sequencing and assembly of Halobacillus litoralis ERB031 strain.</title>
        <authorList>
            <person name="Lee S.-J."/>
            <person name="Park M.-K."/>
            <person name="Kim J.-Y."/>
            <person name="Lee Y.-J."/>
            <person name="Yi H."/>
            <person name="Bahn Y.-S."/>
            <person name="Kim J.F."/>
            <person name="Lee D.-W."/>
        </authorList>
    </citation>
    <scope>NUCLEOTIDE SEQUENCE [LARGE SCALE GENOMIC DNA]</scope>
    <source>
        <strain evidence="2 3">ERB 031</strain>
    </source>
</reference>
<dbReference type="AlphaFoldDB" id="A0A410MDP9"/>
<dbReference type="EMBL" id="CP026118">
    <property type="protein sequence ID" value="QAS52808.1"/>
    <property type="molecule type" value="Genomic_DNA"/>
</dbReference>
<dbReference type="RefSeq" id="WP_128525085.1">
    <property type="nucleotide sequence ID" value="NZ_CP026118.1"/>
</dbReference>
<dbReference type="InterPro" id="IPR057087">
    <property type="entry name" value="Gp12-like"/>
</dbReference>
<protein>
    <recommendedName>
        <fullName evidence="1">Phage neck terminator protein gp12-like domain-containing protein</fullName>
    </recommendedName>
</protein>
<organism evidence="2 3">
    <name type="scientific">Halobacillus litoralis</name>
    <dbReference type="NCBI Taxonomy" id="45668"/>
    <lineage>
        <taxon>Bacteria</taxon>
        <taxon>Bacillati</taxon>
        <taxon>Bacillota</taxon>
        <taxon>Bacilli</taxon>
        <taxon>Bacillales</taxon>
        <taxon>Bacillaceae</taxon>
        <taxon>Halobacillus</taxon>
    </lineage>
</organism>
<dbReference type="NCBIfam" id="NF047498">
    <property type="entry name" value="LIC_12616_fam"/>
    <property type="match status" value="1"/>
</dbReference>
<feature type="domain" description="Phage neck terminator protein gp12-like" evidence="1">
    <location>
        <begin position="9"/>
        <end position="158"/>
    </location>
</feature>
<dbReference type="OrthoDB" id="2921463at2"/>
<dbReference type="Proteomes" id="UP000287756">
    <property type="component" value="Chromosome"/>
</dbReference>
<evidence type="ECO:0000259" key="1">
    <source>
        <dbReference type="Pfam" id="PF23961"/>
    </source>
</evidence>